<proteinExistence type="inferred from homology"/>
<dbReference type="FunFam" id="3.40.50.720:FF:000084">
    <property type="entry name" value="Short-chain dehydrogenase reductase"/>
    <property type="match status" value="1"/>
</dbReference>
<organism evidence="3 4">
    <name type="scientific">Christensenella hongkongensis</name>
    <dbReference type="NCBI Taxonomy" id="270498"/>
    <lineage>
        <taxon>Bacteria</taxon>
        <taxon>Bacillati</taxon>
        <taxon>Bacillota</taxon>
        <taxon>Clostridia</taxon>
        <taxon>Christensenellales</taxon>
        <taxon>Christensenellaceae</taxon>
        <taxon>Christensenella</taxon>
    </lineage>
</organism>
<dbReference type="PANTHER" id="PTHR43477:SF1">
    <property type="entry name" value="DIHYDROANTICAPSIN 7-DEHYDROGENASE"/>
    <property type="match status" value="1"/>
</dbReference>
<sequence>MALKLENKVAWVSGANKGIGAGVARLFAAEGAKVAMIGRTPAEGEAIAQEIRQAGGEAFFFRCDVSEEADIKASIEETAKRYGTIDILINNAGMIDVKMLHEYTSEDWDFVMDVNVKSMFLSFKYAFPYLKEHEHSYVVNVGSISSFVGQDSTPVYTTSKGAALNLSKSIGLDYARYGIRCNCVCPGITDTPMLHTHMDAEADPQAHYKKRLTRVPINKPLFPEDVAKTCLFFSCEDSSGVTATSLIIDGGYLGCAEWDASKYE</sequence>
<evidence type="ECO:0000256" key="2">
    <source>
        <dbReference type="ARBA" id="ARBA00023002"/>
    </source>
</evidence>
<dbReference type="PRINTS" id="PR00081">
    <property type="entry name" value="GDHRDH"/>
</dbReference>
<dbReference type="InterPro" id="IPR036291">
    <property type="entry name" value="NAD(P)-bd_dom_sf"/>
</dbReference>
<accession>A0A0M2NH77</accession>
<dbReference type="EMBL" id="LAYJ01000112">
    <property type="protein sequence ID" value="KKI50311.1"/>
    <property type="molecule type" value="Genomic_DNA"/>
</dbReference>
<dbReference type="STRING" id="270498.CHK_2374"/>
<dbReference type="Proteomes" id="UP000034076">
    <property type="component" value="Unassembled WGS sequence"/>
</dbReference>
<dbReference type="AlphaFoldDB" id="A0A0M2NH77"/>
<dbReference type="InterPro" id="IPR051122">
    <property type="entry name" value="SDR_DHRS6-like"/>
</dbReference>
<dbReference type="OrthoDB" id="9803333at2"/>
<comment type="caution">
    <text evidence="3">The sequence shown here is derived from an EMBL/GenBank/DDBJ whole genome shotgun (WGS) entry which is preliminary data.</text>
</comment>
<comment type="similarity">
    <text evidence="1">Belongs to the short-chain dehydrogenases/reductases (SDR) family.</text>
</comment>
<dbReference type="GO" id="GO:0008206">
    <property type="term" value="P:bile acid metabolic process"/>
    <property type="evidence" value="ECO:0007669"/>
    <property type="project" value="UniProtKB-ARBA"/>
</dbReference>
<dbReference type="Pfam" id="PF13561">
    <property type="entry name" value="adh_short_C2"/>
    <property type="match status" value="1"/>
</dbReference>
<evidence type="ECO:0000313" key="3">
    <source>
        <dbReference type="EMBL" id="KKI50311.1"/>
    </source>
</evidence>
<dbReference type="InterPro" id="IPR020904">
    <property type="entry name" value="Sc_DH/Rdtase_CS"/>
</dbReference>
<dbReference type="SUPFAM" id="SSF51735">
    <property type="entry name" value="NAD(P)-binding Rossmann-fold domains"/>
    <property type="match status" value="1"/>
</dbReference>
<dbReference type="PROSITE" id="PS00061">
    <property type="entry name" value="ADH_SHORT"/>
    <property type="match status" value="1"/>
</dbReference>
<keyword evidence="4" id="KW-1185">Reference proteome</keyword>
<dbReference type="CDD" id="cd05233">
    <property type="entry name" value="SDR_c"/>
    <property type="match status" value="1"/>
</dbReference>
<dbReference type="InterPro" id="IPR002347">
    <property type="entry name" value="SDR_fam"/>
</dbReference>
<protein>
    <submittedName>
        <fullName evidence="3">Short chain dehydrogenase</fullName>
    </submittedName>
</protein>
<gene>
    <name evidence="3" type="ORF">CHK_2374</name>
</gene>
<evidence type="ECO:0000313" key="4">
    <source>
        <dbReference type="Proteomes" id="UP000034076"/>
    </source>
</evidence>
<keyword evidence="2" id="KW-0560">Oxidoreductase</keyword>
<dbReference type="RefSeq" id="WP_046444170.1">
    <property type="nucleotide sequence ID" value="NZ_LAYJ01000112.1"/>
</dbReference>
<reference evidence="3 4" key="1">
    <citation type="submission" date="2015-04" db="EMBL/GenBank/DDBJ databases">
        <title>Draft genome sequence of bacteremic isolate Catabacter hongkongensis type strain HKU16T.</title>
        <authorList>
            <person name="Lau S.K."/>
            <person name="Teng J.L."/>
            <person name="Huang Y."/>
            <person name="Curreem S.O."/>
            <person name="Tsui S.K."/>
            <person name="Woo P.C."/>
        </authorList>
    </citation>
    <scope>NUCLEOTIDE SEQUENCE [LARGE SCALE GENOMIC DNA]</scope>
    <source>
        <strain evidence="3 4">HKU16</strain>
    </source>
</reference>
<dbReference type="PANTHER" id="PTHR43477">
    <property type="entry name" value="DIHYDROANTICAPSIN 7-DEHYDROGENASE"/>
    <property type="match status" value="1"/>
</dbReference>
<dbReference type="Gene3D" id="3.40.50.720">
    <property type="entry name" value="NAD(P)-binding Rossmann-like Domain"/>
    <property type="match status" value="1"/>
</dbReference>
<evidence type="ECO:0000256" key="1">
    <source>
        <dbReference type="ARBA" id="ARBA00006484"/>
    </source>
</evidence>
<name>A0A0M2NH77_9FIRM</name>
<dbReference type="GO" id="GO:0016491">
    <property type="term" value="F:oxidoreductase activity"/>
    <property type="evidence" value="ECO:0007669"/>
    <property type="project" value="UniProtKB-KW"/>
</dbReference>
<dbReference type="PRINTS" id="PR00080">
    <property type="entry name" value="SDRFAMILY"/>
</dbReference>